<protein>
    <submittedName>
        <fullName evidence="2">Uncharacterized protein</fullName>
    </submittedName>
</protein>
<evidence type="ECO:0000256" key="1">
    <source>
        <dbReference type="SAM" id="MobiDB-lite"/>
    </source>
</evidence>
<organism evidence="2 3">
    <name type="scientific">Ramazzottius varieornatus</name>
    <name type="common">Water bear</name>
    <name type="synonym">Tardigrade</name>
    <dbReference type="NCBI Taxonomy" id="947166"/>
    <lineage>
        <taxon>Eukaryota</taxon>
        <taxon>Metazoa</taxon>
        <taxon>Ecdysozoa</taxon>
        <taxon>Tardigrada</taxon>
        <taxon>Eutardigrada</taxon>
        <taxon>Parachela</taxon>
        <taxon>Hypsibioidea</taxon>
        <taxon>Ramazzottiidae</taxon>
        <taxon>Ramazzottius</taxon>
    </lineage>
</organism>
<feature type="compositionally biased region" description="Basic and acidic residues" evidence="1">
    <location>
        <begin position="1"/>
        <end position="23"/>
    </location>
</feature>
<comment type="caution">
    <text evidence="2">The sequence shown here is derived from an EMBL/GenBank/DDBJ whole genome shotgun (WGS) entry which is preliminary data.</text>
</comment>
<accession>A0A1D1UHC4</accession>
<sequence>MNRGRLDDKSGTVDRNPRVRSVRENSITLTYPDPRVPMGAVGAFSMHIAPVRDDVTTIQVMSCVE</sequence>
<name>A0A1D1UHC4_RAMVA</name>
<evidence type="ECO:0000313" key="2">
    <source>
        <dbReference type="EMBL" id="GAU87920.1"/>
    </source>
</evidence>
<dbReference type="Proteomes" id="UP000186922">
    <property type="component" value="Unassembled WGS sequence"/>
</dbReference>
<evidence type="ECO:0000313" key="3">
    <source>
        <dbReference type="Proteomes" id="UP000186922"/>
    </source>
</evidence>
<dbReference type="EMBL" id="BDGG01000001">
    <property type="protein sequence ID" value="GAU87920.1"/>
    <property type="molecule type" value="Genomic_DNA"/>
</dbReference>
<keyword evidence="3" id="KW-1185">Reference proteome</keyword>
<feature type="region of interest" description="Disordered" evidence="1">
    <location>
        <begin position="1"/>
        <end position="25"/>
    </location>
</feature>
<proteinExistence type="predicted"/>
<dbReference type="AlphaFoldDB" id="A0A1D1UHC4"/>
<gene>
    <name evidence="2" type="primary">RvY_00706-1</name>
    <name evidence="2" type="synonym">RvY_00706.1</name>
    <name evidence="2" type="ORF">RvY_00706</name>
</gene>
<reference evidence="2 3" key="1">
    <citation type="journal article" date="2016" name="Nat. Commun.">
        <title>Extremotolerant tardigrade genome and improved radiotolerance of human cultured cells by tardigrade-unique protein.</title>
        <authorList>
            <person name="Hashimoto T."/>
            <person name="Horikawa D.D."/>
            <person name="Saito Y."/>
            <person name="Kuwahara H."/>
            <person name="Kozuka-Hata H."/>
            <person name="Shin-I T."/>
            <person name="Minakuchi Y."/>
            <person name="Ohishi K."/>
            <person name="Motoyama A."/>
            <person name="Aizu T."/>
            <person name="Enomoto A."/>
            <person name="Kondo K."/>
            <person name="Tanaka S."/>
            <person name="Hara Y."/>
            <person name="Koshikawa S."/>
            <person name="Sagara H."/>
            <person name="Miura T."/>
            <person name="Yokobori S."/>
            <person name="Miyagawa K."/>
            <person name="Suzuki Y."/>
            <person name="Kubo T."/>
            <person name="Oyama M."/>
            <person name="Kohara Y."/>
            <person name="Fujiyama A."/>
            <person name="Arakawa K."/>
            <person name="Katayama T."/>
            <person name="Toyoda A."/>
            <person name="Kunieda T."/>
        </authorList>
    </citation>
    <scope>NUCLEOTIDE SEQUENCE [LARGE SCALE GENOMIC DNA]</scope>
    <source>
        <strain evidence="2 3">YOKOZUNA-1</strain>
    </source>
</reference>